<accession>A0A3M7G695</accession>
<dbReference type="GO" id="GO:0006879">
    <property type="term" value="P:intracellular iron ion homeostasis"/>
    <property type="evidence" value="ECO:0007669"/>
    <property type="project" value="InterPro"/>
</dbReference>
<evidence type="ECO:0000313" key="3">
    <source>
        <dbReference type="EMBL" id="RMY96670.1"/>
    </source>
</evidence>
<evidence type="ECO:0000313" key="4">
    <source>
        <dbReference type="Proteomes" id="UP000281468"/>
    </source>
</evidence>
<dbReference type="SUPFAM" id="SSF82657">
    <property type="entry name" value="BolA-like"/>
    <property type="match status" value="1"/>
</dbReference>
<organism evidence="3 4">
    <name type="scientific">Hortaea werneckii</name>
    <name type="common">Black yeast</name>
    <name type="synonym">Cladosporium werneckii</name>
    <dbReference type="NCBI Taxonomy" id="91943"/>
    <lineage>
        <taxon>Eukaryota</taxon>
        <taxon>Fungi</taxon>
        <taxon>Dikarya</taxon>
        <taxon>Ascomycota</taxon>
        <taxon>Pezizomycotina</taxon>
        <taxon>Dothideomycetes</taxon>
        <taxon>Dothideomycetidae</taxon>
        <taxon>Mycosphaerellales</taxon>
        <taxon>Teratosphaeriaceae</taxon>
        <taxon>Hortaea</taxon>
    </lineage>
</organism>
<dbReference type="GO" id="GO:0005829">
    <property type="term" value="C:cytosol"/>
    <property type="evidence" value="ECO:0007669"/>
    <property type="project" value="TreeGrafter"/>
</dbReference>
<evidence type="ECO:0000256" key="2">
    <source>
        <dbReference type="SAM" id="MobiDB-lite"/>
    </source>
</evidence>
<dbReference type="GO" id="GO:0005634">
    <property type="term" value="C:nucleus"/>
    <property type="evidence" value="ECO:0007669"/>
    <property type="project" value="TreeGrafter"/>
</dbReference>
<dbReference type="Proteomes" id="UP000281468">
    <property type="component" value="Unassembled WGS sequence"/>
</dbReference>
<reference evidence="3 4" key="1">
    <citation type="journal article" date="2018" name="BMC Genomics">
        <title>Genomic evidence for intraspecific hybridization in a clonal and extremely halotolerant yeast.</title>
        <authorList>
            <person name="Gostincar C."/>
            <person name="Stajich J.E."/>
            <person name="Zupancic J."/>
            <person name="Zalar P."/>
            <person name="Gunde-Cimerman N."/>
        </authorList>
    </citation>
    <scope>NUCLEOTIDE SEQUENCE [LARGE SCALE GENOMIC DNA]</scope>
    <source>
        <strain evidence="3 4">EXF-171</strain>
    </source>
</reference>
<comment type="caution">
    <text evidence="3">The sequence shown here is derived from an EMBL/GenBank/DDBJ whole genome shotgun (WGS) entry which is preliminary data.</text>
</comment>
<dbReference type="PANTHER" id="PTHR12735">
    <property type="entry name" value="BOLA-LIKE PROTEIN-RELATED"/>
    <property type="match status" value="1"/>
</dbReference>
<dbReference type="GO" id="GO:0051604">
    <property type="term" value="P:protein maturation"/>
    <property type="evidence" value="ECO:0007669"/>
    <property type="project" value="InterPro"/>
</dbReference>
<dbReference type="AlphaFoldDB" id="A0A3M7G695"/>
<feature type="compositionally biased region" description="Polar residues" evidence="2">
    <location>
        <begin position="8"/>
        <end position="18"/>
    </location>
</feature>
<dbReference type="VEuPathDB" id="FungiDB:BTJ68_13107"/>
<feature type="region of interest" description="Disordered" evidence="2">
    <location>
        <begin position="1"/>
        <end position="20"/>
    </location>
</feature>
<evidence type="ECO:0000256" key="1">
    <source>
        <dbReference type="RuleBase" id="RU003860"/>
    </source>
</evidence>
<dbReference type="PIRSF" id="PIRSF003113">
    <property type="entry name" value="BolA"/>
    <property type="match status" value="1"/>
</dbReference>
<gene>
    <name evidence="3" type="ORF">D0862_08471</name>
</gene>
<proteinExistence type="inferred from homology"/>
<dbReference type="Gene3D" id="3.10.20.90">
    <property type="entry name" value="Phosphatidylinositol 3-kinase Catalytic Subunit, Chain A, domain 1"/>
    <property type="match status" value="1"/>
</dbReference>
<dbReference type="PANTHER" id="PTHR12735:SF27">
    <property type="entry name" value="BOLA-LIKE PROTEIN 2"/>
    <property type="match status" value="1"/>
</dbReference>
<evidence type="ECO:0008006" key="5">
    <source>
        <dbReference type="Google" id="ProtNLM"/>
    </source>
</evidence>
<dbReference type="GO" id="GO:0051537">
    <property type="term" value="F:2 iron, 2 sulfur cluster binding"/>
    <property type="evidence" value="ECO:0007669"/>
    <property type="project" value="InterPro"/>
</dbReference>
<dbReference type="InterPro" id="IPR002634">
    <property type="entry name" value="BolA"/>
</dbReference>
<dbReference type="Pfam" id="PF01722">
    <property type="entry name" value="BolA"/>
    <property type="match status" value="1"/>
</dbReference>
<name>A0A3M7G695_HORWE</name>
<protein>
    <recommendedName>
        <fullName evidence="5">BolA protein</fullName>
    </recommendedName>
</protein>
<dbReference type="InterPro" id="IPR045115">
    <property type="entry name" value="BOL2"/>
</dbReference>
<dbReference type="EMBL" id="QWIQ01000286">
    <property type="protein sequence ID" value="RMY96670.1"/>
    <property type="molecule type" value="Genomic_DNA"/>
</dbReference>
<dbReference type="InterPro" id="IPR036065">
    <property type="entry name" value="BolA-like_sf"/>
</dbReference>
<comment type="similarity">
    <text evidence="1">Belongs to the BolA/IbaG family.</text>
</comment>
<sequence>MSARTDAEATNNQLSSGVTPEHLQTVLKDKLEAQHVEIADLSVSPQFAKKTTLARHRLVNSTLRDEIAAIHAWTPKCHTPEEWERKKGGGGA</sequence>